<comment type="caution">
    <text evidence="2">The sequence shown here is derived from an EMBL/GenBank/DDBJ whole genome shotgun (WGS) entry which is preliminary data.</text>
</comment>
<accession>A0A2P5DP68</accession>
<feature type="region of interest" description="Disordered" evidence="1">
    <location>
        <begin position="27"/>
        <end position="46"/>
    </location>
</feature>
<evidence type="ECO:0000256" key="1">
    <source>
        <dbReference type="SAM" id="MobiDB-lite"/>
    </source>
</evidence>
<gene>
    <name evidence="2" type="ORF">PanWU01x14_044310</name>
</gene>
<reference evidence="3" key="1">
    <citation type="submission" date="2016-06" db="EMBL/GenBank/DDBJ databases">
        <title>Parallel loss of symbiosis genes in relatives of nitrogen-fixing non-legume Parasponia.</title>
        <authorList>
            <person name="Van Velzen R."/>
            <person name="Holmer R."/>
            <person name="Bu F."/>
            <person name="Rutten L."/>
            <person name="Van Zeijl A."/>
            <person name="Liu W."/>
            <person name="Santuari L."/>
            <person name="Cao Q."/>
            <person name="Sharma T."/>
            <person name="Shen D."/>
            <person name="Roswanjaya Y."/>
            <person name="Wardhani T."/>
            <person name="Kalhor M.S."/>
            <person name="Jansen J."/>
            <person name="Van den Hoogen J."/>
            <person name="Gungor B."/>
            <person name="Hartog M."/>
            <person name="Hontelez J."/>
            <person name="Verver J."/>
            <person name="Yang W.-C."/>
            <person name="Schijlen E."/>
            <person name="Repin R."/>
            <person name="Schilthuizen M."/>
            <person name="Schranz E."/>
            <person name="Heidstra R."/>
            <person name="Miyata K."/>
            <person name="Fedorova E."/>
            <person name="Kohlen W."/>
            <person name="Bisseling T."/>
            <person name="Smit S."/>
            <person name="Geurts R."/>
        </authorList>
    </citation>
    <scope>NUCLEOTIDE SEQUENCE [LARGE SCALE GENOMIC DNA]</scope>
    <source>
        <strain evidence="3">cv. WU1-14</strain>
    </source>
</reference>
<sequence length="307" mass="33894">MAGFVRTKRVTDLLDARVRDRLVGRDGSELGYASSGSEHSSEDDSPCLSELVHGFFEDATEPDTRASSDQNYDSDSERVDSVSDRVDLTECILRSTGASNADSYRKLLLAHVSQAVETFSRLRSSKPVFRRNVMSFLRDLGHNAAICKSRWDSSSGSLTAGAYEFIDAVLQPTSAAESRRYFVDLDFAAEFEIARPSAHYSRLLQSLPQIFVGSGDELKPIVRAMCDAAKRSLKSTELSVPPWRKNRYMQNKWFGPYRRTVNPAAEAATPLSITTVSVAGVKCRRVGFDNGVADGNVNAGRAFVRTR</sequence>
<evidence type="ECO:0000313" key="2">
    <source>
        <dbReference type="EMBL" id="PON75079.1"/>
    </source>
</evidence>
<evidence type="ECO:0008006" key="4">
    <source>
        <dbReference type="Google" id="ProtNLM"/>
    </source>
</evidence>
<dbReference type="EMBL" id="JXTB01000025">
    <property type="protein sequence ID" value="PON75079.1"/>
    <property type="molecule type" value="Genomic_DNA"/>
</dbReference>
<protein>
    <recommendedName>
        <fullName evidence="4">DUF506 family protein</fullName>
    </recommendedName>
</protein>
<name>A0A2P5DP68_PARAD</name>
<dbReference type="InterPro" id="IPR006502">
    <property type="entry name" value="PDDEXK-like"/>
</dbReference>
<dbReference type="OrthoDB" id="548115at2759"/>
<dbReference type="Pfam" id="PF04720">
    <property type="entry name" value="PDDEXK_6"/>
    <property type="match status" value="1"/>
</dbReference>
<dbReference type="PANTHER" id="PTHR31579:SF84">
    <property type="entry name" value="F21O3.6 PROTEIN"/>
    <property type="match status" value="1"/>
</dbReference>
<organism evidence="2 3">
    <name type="scientific">Parasponia andersonii</name>
    <name type="common">Sponia andersonii</name>
    <dbReference type="NCBI Taxonomy" id="3476"/>
    <lineage>
        <taxon>Eukaryota</taxon>
        <taxon>Viridiplantae</taxon>
        <taxon>Streptophyta</taxon>
        <taxon>Embryophyta</taxon>
        <taxon>Tracheophyta</taxon>
        <taxon>Spermatophyta</taxon>
        <taxon>Magnoliopsida</taxon>
        <taxon>eudicotyledons</taxon>
        <taxon>Gunneridae</taxon>
        <taxon>Pentapetalae</taxon>
        <taxon>rosids</taxon>
        <taxon>fabids</taxon>
        <taxon>Rosales</taxon>
        <taxon>Cannabaceae</taxon>
        <taxon>Parasponia</taxon>
    </lineage>
</organism>
<dbReference type="NCBIfam" id="TIGR01615">
    <property type="entry name" value="A_thal_3542"/>
    <property type="match status" value="1"/>
</dbReference>
<dbReference type="Proteomes" id="UP000237105">
    <property type="component" value="Unassembled WGS sequence"/>
</dbReference>
<dbReference type="STRING" id="3476.A0A2P5DP68"/>
<evidence type="ECO:0000313" key="3">
    <source>
        <dbReference type="Proteomes" id="UP000237105"/>
    </source>
</evidence>
<feature type="region of interest" description="Disordered" evidence="1">
    <location>
        <begin position="59"/>
        <end position="81"/>
    </location>
</feature>
<keyword evidence="3" id="KW-1185">Reference proteome</keyword>
<dbReference type="AlphaFoldDB" id="A0A2P5DP68"/>
<dbReference type="PANTHER" id="PTHR31579">
    <property type="entry name" value="OS03G0796600 PROTEIN"/>
    <property type="match status" value="1"/>
</dbReference>
<proteinExistence type="predicted"/>